<comment type="subcellular location">
    <subcellularLocation>
        <location evidence="1 5">Cytoplasm</location>
    </subcellularLocation>
</comment>
<feature type="domain" description="RecX third three-helical" evidence="7">
    <location>
        <begin position="115"/>
        <end position="155"/>
    </location>
</feature>
<evidence type="ECO:0000256" key="2">
    <source>
        <dbReference type="ARBA" id="ARBA00009695"/>
    </source>
</evidence>
<dbReference type="GO" id="GO:0006282">
    <property type="term" value="P:regulation of DNA repair"/>
    <property type="evidence" value="ECO:0007669"/>
    <property type="project" value="UniProtKB-UniRule"/>
</dbReference>
<comment type="caution">
    <text evidence="8">The sequence shown here is derived from an EMBL/GenBank/DDBJ whole genome shotgun (WGS) entry which is preliminary data.</text>
</comment>
<dbReference type="GO" id="GO:0005737">
    <property type="term" value="C:cytoplasm"/>
    <property type="evidence" value="ECO:0007669"/>
    <property type="project" value="UniProtKB-SubCell"/>
</dbReference>
<dbReference type="Pfam" id="PF21981">
    <property type="entry name" value="RecX_HTH3"/>
    <property type="match status" value="1"/>
</dbReference>
<comment type="similarity">
    <text evidence="2 5">Belongs to the RecX family.</text>
</comment>
<gene>
    <name evidence="5" type="primary">recX</name>
    <name evidence="8" type="ORF">SAMN02745723_10257</name>
</gene>
<sequence length="160" mass="19134">MKSLLPRAMRLLAQRDYSEQEMRRKLAAHSPFDGFSKDRYAEKTPISEESINQVIEYCHQHNWLNDADYARRFIISRSNKGYGPQRIQSELQQKGINRDEIRHAMSECEVDWYLKAREVAVRRFGYELPTDWKEKSKVQRYLAYRGFMQDEIQSVFTDSE</sequence>
<dbReference type="InterPro" id="IPR053925">
    <property type="entry name" value="RecX_HTH_3rd"/>
</dbReference>
<comment type="function">
    <text evidence="5">Modulates RecA activity.</text>
</comment>
<accession>A0AAJ4W8M9</accession>
<evidence type="ECO:0000256" key="5">
    <source>
        <dbReference type="HAMAP-Rule" id="MF_01114"/>
    </source>
</evidence>
<dbReference type="AlphaFoldDB" id="A0AAJ4W8M9"/>
<evidence type="ECO:0000259" key="6">
    <source>
        <dbReference type="Pfam" id="PF02631"/>
    </source>
</evidence>
<name>A0AAJ4W8M9_9GAMM</name>
<dbReference type="PANTHER" id="PTHR33602:SF1">
    <property type="entry name" value="REGULATORY PROTEIN RECX FAMILY PROTEIN"/>
    <property type="match status" value="1"/>
</dbReference>
<dbReference type="HAMAP" id="MF_01114">
    <property type="entry name" value="RecX"/>
    <property type="match status" value="1"/>
</dbReference>
<dbReference type="RefSeq" id="WP_074820709.1">
    <property type="nucleotide sequence ID" value="NZ_FOLW01000002.1"/>
</dbReference>
<organism evidence="8 9">
    <name type="scientific">Pragia fontium DSM 5563 = ATCC 49100</name>
    <dbReference type="NCBI Taxonomy" id="1122977"/>
    <lineage>
        <taxon>Bacteria</taxon>
        <taxon>Pseudomonadati</taxon>
        <taxon>Pseudomonadota</taxon>
        <taxon>Gammaproteobacteria</taxon>
        <taxon>Enterobacterales</taxon>
        <taxon>Budviciaceae</taxon>
        <taxon>Pragia</taxon>
    </lineage>
</organism>
<dbReference type="Proteomes" id="UP000226420">
    <property type="component" value="Unassembled WGS sequence"/>
</dbReference>
<dbReference type="InterPro" id="IPR053924">
    <property type="entry name" value="RecX_HTH_2nd"/>
</dbReference>
<evidence type="ECO:0000256" key="1">
    <source>
        <dbReference type="ARBA" id="ARBA00004496"/>
    </source>
</evidence>
<dbReference type="InterPro" id="IPR036388">
    <property type="entry name" value="WH-like_DNA-bd_sf"/>
</dbReference>
<reference evidence="8 9" key="1">
    <citation type="submission" date="2016-10" db="EMBL/GenBank/DDBJ databases">
        <authorList>
            <person name="Varghese N."/>
            <person name="Submissions S."/>
        </authorList>
    </citation>
    <scope>NUCLEOTIDE SEQUENCE [LARGE SCALE GENOMIC DNA]</scope>
    <source>
        <strain evidence="8 9">DSM 5563</strain>
    </source>
</reference>
<proteinExistence type="inferred from homology"/>
<evidence type="ECO:0000256" key="4">
    <source>
        <dbReference type="ARBA" id="ARBA00022490"/>
    </source>
</evidence>
<dbReference type="InterPro" id="IPR003783">
    <property type="entry name" value="Regulatory_RecX"/>
</dbReference>
<evidence type="ECO:0000259" key="7">
    <source>
        <dbReference type="Pfam" id="PF21981"/>
    </source>
</evidence>
<evidence type="ECO:0000313" key="9">
    <source>
        <dbReference type="Proteomes" id="UP000226420"/>
    </source>
</evidence>
<dbReference type="PANTHER" id="PTHR33602">
    <property type="entry name" value="REGULATORY PROTEIN RECX FAMILY PROTEIN"/>
    <property type="match status" value="1"/>
</dbReference>
<dbReference type="Gene3D" id="1.10.10.10">
    <property type="entry name" value="Winged helix-like DNA-binding domain superfamily/Winged helix DNA-binding domain"/>
    <property type="match status" value="3"/>
</dbReference>
<evidence type="ECO:0000313" key="8">
    <source>
        <dbReference type="EMBL" id="SFC31925.1"/>
    </source>
</evidence>
<dbReference type="Pfam" id="PF02631">
    <property type="entry name" value="RecX_HTH2"/>
    <property type="match status" value="1"/>
</dbReference>
<dbReference type="EMBL" id="FOLW01000002">
    <property type="protein sequence ID" value="SFC31925.1"/>
    <property type="molecule type" value="Genomic_DNA"/>
</dbReference>
<keyword evidence="4 5" id="KW-0963">Cytoplasm</keyword>
<feature type="domain" description="RecX second three-helical" evidence="6">
    <location>
        <begin position="65"/>
        <end position="105"/>
    </location>
</feature>
<protein>
    <recommendedName>
        <fullName evidence="3 5">Regulatory protein RecX</fullName>
    </recommendedName>
</protein>
<evidence type="ECO:0000256" key="3">
    <source>
        <dbReference type="ARBA" id="ARBA00018111"/>
    </source>
</evidence>